<keyword evidence="10" id="KW-0418">Kinase</keyword>
<reference evidence="18 19" key="1">
    <citation type="submission" date="2020-06" db="EMBL/GenBank/DDBJ databases">
        <authorList>
            <consortium name="Wellcome Sanger Institute Data Sharing"/>
        </authorList>
    </citation>
    <scope>NUCLEOTIDE SEQUENCE [LARGE SCALE GENOMIC DNA]</scope>
</reference>
<evidence type="ECO:0000256" key="8">
    <source>
        <dbReference type="ARBA" id="ARBA00022679"/>
    </source>
</evidence>
<feature type="domain" description="Protein kinase" evidence="17">
    <location>
        <begin position="89"/>
        <end position="347"/>
    </location>
</feature>
<evidence type="ECO:0000256" key="14">
    <source>
        <dbReference type="ARBA" id="ARBA00048679"/>
    </source>
</evidence>
<evidence type="ECO:0000256" key="6">
    <source>
        <dbReference type="ARBA" id="ARBA00022527"/>
    </source>
</evidence>
<feature type="transmembrane region" description="Helical" evidence="16">
    <location>
        <begin position="1099"/>
        <end position="1118"/>
    </location>
</feature>
<dbReference type="InterPro" id="IPR006671">
    <property type="entry name" value="Cyclin_N"/>
</dbReference>
<protein>
    <recommendedName>
        <fullName evidence="4">Vacuolar protein-sorting-associated protein 25</fullName>
        <ecNumber evidence="3">2.7.11.1</ecNumber>
    </recommendedName>
    <alternativeName>
        <fullName evidence="12">ESCRT-II complex subunit VPS25</fullName>
    </alternativeName>
</protein>
<dbReference type="Gene3D" id="1.10.510.10">
    <property type="entry name" value="Transferase(Phosphotransferase) domain 1"/>
    <property type="match status" value="1"/>
</dbReference>
<dbReference type="PANTHER" id="PTHR13902">
    <property type="entry name" value="SERINE/THREONINE-PROTEIN KINASE WNK WITH NO LYSINE -RELATED"/>
    <property type="match status" value="1"/>
</dbReference>
<keyword evidence="7" id="KW-0597">Phosphoprotein</keyword>
<name>A0AAY4CNJ3_9TELE</name>
<dbReference type="InterPro" id="IPR050588">
    <property type="entry name" value="WNK_Ser-Thr_kinase"/>
</dbReference>
<dbReference type="InterPro" id="IPR014041">
    <property type="entry name" value="ESCRT-II_cplx_Vps25-sub_N"/>
</dbReference>
<keyword evidence="9" id="KW-0547">Nucleotide-binding</keyword>
<evidence type="ECO:0000256" key="13">
    <source>
        <dbReference type="ARBA" id="ARBA00047899"/>
    </source>
</evidence>
<dbReference type="InterPro" id="IPR036390">
    <property type="entry name" value="WH_DNA-bd_sf"/>
</dbReference>
<keyword evidence="8" id="KW-0808">Transferase</keyword>
<evidence type="ECO:0000256" key="10">
    <source>
        <dbReference type="ARBA" id="ARBA00022777"/>
    </source>
</evidence>
<evidence type="ECO:0000256" key="16">
    <source>
        <dbReference type="SAM" id="Phobius"/>
    </source>
</evidence>
<dbReference type="SUPFAM" id="SSF46785">
    <property type="entry name" value="Winged helix' DNA-binding domain"/>
    <property type="match status" value="1"/>
</dbReference>
<dbReference type="SUPFAM" id="SSF47954">
    <property type="entry name" value="Cyclin-like"/>
    <property type="match status" value="1"/>
</dbReference>
<dbReference type="PROSITE" id="PS50011">
    <property type="entry name" value="PROTEIN_KINASE_DOM"/>
    <property type="match status" value="1"/>
</dbReference>
<dbReference type="AlphaFoldDB" id="A0AAY4CNJ3"/>
<comment type="cofactor">
    <cofactor evidence="1">
        <name>Mg(2+)</name>
        <dbReference type="ChEBI" id="CHEBI:18420"/>
    </cofactor>
</comment>
<evidence type="ECO:0000313" key="18">
    <source>
        <dbReference type="Ensembl" id="ENSDCDP00010034693.1"/>
    </source>
</evidence>
<dbReference type="InterPro" id="IPR011009">
    <property type="entry name" value="Kinase-like_dom_sf"/>
</dbReference>
<dbReference type="GO" id="GO:0000814">
    <property type="term" value="C:ESCRT II complex"/>
    <property type="evidence" value="ECO:0007669"/>
    <property type="project" value="InterPro"/>
</dbReference>
<evidence type="ECO:0000256" key="3">
    <source>
        <dbReference type="ARBA" id="ARBA00012513"/>
    </source>
</evidence>
<evidence type="ECO:0000313" key="19">
    <source>
        <dbReference type="Proteomes" id="UP000694580"/>
    </source>
</evidence>
<dbReference type="Gene3D" id="3.30.200.20">
    <property type="entry name" value="Phosphorylase Kinase, domain 1"/>
    <property type="match status" value="1"/>
</dbReference>
<dbReference type="InterPro" id="IPR000719">
    <property type="entry name" value="Prot_kinase_dom"/>
</dbReference>
<evidence type="ECO:0000256" key="1">
    <source>
        <dbReference type="ARBA" id="ARBA00001946"/>
    </source>
</evidence>
<gene>
    <name evidence="18" type="primary">vps25</name>
</gene>
<dbReference type="InterPro" id="IPR036915">
    <property type="entry name" value="Cyclin-like_sf"/>
</dbReference>
<dbReference type="Pfam" id="PF00134">
    <property type="entry name" value="Cyclin_N"/>
    <property type="match status" value="1"/>
</dbReference>
<dbReference type="CDD" id="cd20541">
    <property type="entry name" value="CYCLIN_CNTD1"/>
    <property type="match status" value="1"/>
</dbReference>
<feature type="compositionally biased region" description="Basic and acidic residues" evidence="15">
    <location>
        <begin position="441"/>
        <end position="453"/>
    </location>
</feature>
<dbReference type="GO" id="GO:0005524">
    <property type="term" value="F:ATP binding"/>
    <property type="evidence" value="ECO:0007669"/>
    <property type="project" value="UniProtKB-KW"/>
</dbReference>
<evidence type="ECO:0000256" key="2">
    <source>
        <dbReference type="ARBA" id="ARBA00004496"/>
    </source>
</evidence>
<dbReference type="Pfam" id="PF05871">
    <property type="entry name" value="ESCRT-II"/>
    <property type="match status" value="1"/>
</dbReference>
<keyword evidence="16" id="KW-0472">Membrane</keyword>
<dbReference type="InterPro" id="IPR024678">
    <property type="entry name" value="Kinase_OSR1/WNK_CCT"/>
</dbReference>
<proteinExistence type="predicted"/>
<dbReference type="GO" id="GO:0004674">
    <property type="term" value="F:protein serine/threonine kinase activity"/>
    <property type="evidence" value="ECO:0007669"/>
    <property type="project" value="UniProtKB-KW"/>
</dbReference>
<dbReference type="Gene3D" id="3.10.20.90">
    <property type="entry name" value="Phosphatidylinositol 3-kinase Catalytic Subunit, Chain A, domain 1"/>
    <property type="match status" value="2"/>
</dbReference>
<feature type="region of interest" description="Disordered" evidence="15">
    <location>
        <begin position="843"/>
        <end position="862"/>
    </location>
</feature>
<evidence type="ECO:0000256" key="7">
    <source>
        <dbReference type="ARBA" id="ARBA00022553"/>
    </source>
</evidence>
<dbReference type="InterPro" id="IPR008271">
    <property type="entry name" value="Ser/Thr_kinase_AS"/>
</dbReference>
<dbReference type="FunFam" id="1.10.510.10:FF:000006">
    <property type="entry name" value="Serine/threonine-protein kinase WNK1 isoform 2"/>
    <property type="match status" value="1"/>
</dbReference>
<keyword evidence="11" id="KW-0067">ATP-binding</keyword>
<evidence type="ECO:0000256" key="15">
    <source>
        <dbReference type="SAM" id="MobiDB-lite"/>
    </source>
</evidence>
<comment type="subcellular location">
    <subcellularLocation>
        <location evidence="2">Cytoplasm</location>
    </subcellularLocation>
</comment>
<keyword evidence="16" id="KW-0812">Transmembrane</keyword>
<comment type="catalytic activity">
    <reaction evidence="13">
        <text>L-threonyl-[protein] + ATP = O-phospho-L-threonyl-[protein] + ADP + H(+)</text>
        <dbReference type="Rhea" id="RHEA:46608"/>
        <dbReference type="Rhea" id="RHEA-COMP:11060"/>
        <dbReference type="Rhea" id="RHEA-COMP:11605"/>
        <dbReference type="ChEBI" id="CHEBI:15378"/>
        <dbReference type="ChEBI" id="CHEBI:30013"/>
        <dbReference type="ChEBI" id="CHEBI:30616"/>
        <dbReference type="ChEBI" id="CHEBI:61977"/>
        <dbReference type="ChEBI" id="CHEBI:456216"/>
        <dbReference type="EC" id="2.7.11.1"/>
    </reaction>
</comment>
<dbReference type="InterPro" id="IPR056865">
    <property type="entry name" value="CCTL2_WNK"/>
</dbReference>
<dbReference type="CDD" id="cd14033">
    <property type="entry name" value="STKc_WNK4"/>
    <property type="match status" value="1"/>
</dbReference>
<dbReference type="PROSITE" id="PS00108">
    <property type="entry name" value="PROTEIN_KINASE_ST"/>
    <property type="match status" value="1"/>
</dbReference>
<dbReference type="GO" id="GO:0071985">
    <property type="term" value="P:multivesicular body sorting pathway"/>
    <property type="evidence" value="ECO:0007669"/>
    <property type="project" value="InterPro"/>
</dbReference>
<dbReference type="Ensembl" id="ENSDCDT00010043279.1">
    <property type="protein sequence ID" value="ENSDCDP00010034693.1"/>
    <property type="gene ID" value="ENSDCDG00010022395.1"/>
</dbReference>
<evidence type="ECO:0000256" key="9">
    <source>
        <dbReference type="ARBA" id="ARBA00022741"/>
    </source>
</evidence>
<comment type="catalytic activity">
    <reaction evidence="14">
        <text>L-seryl-[protein] + ATP = O-phospho-L-seryl-[protein] + ADP + H(+)</text>
        <dbReference type="Rhea" id="RHEA:17989"/>
        <dbReference type="Rhea" id="RHEA-COMP:9863"/>
        <dbReference type="Rhea" id="RHEA-COMP:11604"/>
        <dbReference type="ChEBI" id="CHEBI:15378"/>
        <dbReference type="ChEBI" id="CHEBI:29999"/>
        <dbReference type="ChEBI" id="CHEBI:30616"/>
        <dbReference type="ChEBI" id="CHEBI:83421"/>
        <dbReference type="ChEBI" id="CHEBI:456216"/>
        <dbReference type="EC" id="2.7.11.1"/>
    </reaction>
</comment>
<dbReference type="GeneTree" id="ENSGT00940000159871"/>
<feature type="transmembrane region" description="Helical" evidence="16">
    <location>
        <begin position="1125"/>
        <end position="1147"/>
    </location>
</feature>
<keyword evidence="5" id="KW-0963">Cytoplasm</keyword>
<dbReference type="Gene3D" id="1.10.10.570">
    <property type="entry name" value="Winged helix' DNA-binding domain. Chain C. Domain 1"/>
    <property type="match status" value="1"/>
</dbReference>
<dbReference type="Pfam" id="PF12202">
    <property type="entry name" value="OSR1_C"/>
    <property type="match status" value="1"/>
</dbReference>
<dbReference type="Pfam" id="PF24889">
    <property type="entry name" value="CCTL2_WNK"/>
    <property type="match status" value="1"/>
</dbReference>
<dbReference type="EC" id="2.7.11.1" evidence="3"/>
<dbReference type="FunFam" id="3.30.200.20:FF:000494">
    <property type="entry name" value="serine/threonine-protein kinase WNK2 isoform X2"/>
    <property type="match status" value="1"/>
</dbReference>
<evidence type="ECO:0000259" key="17">
    <source>
        <dbReference type="PROSITE" id="PS50011"/>
    </source>
</evidence>
<feature type="region of interest" description="Disordered" evidence="15">
    <location>
        <begin position="676"/>
        <end position="708"/>
    </location>
</feature>
<accession>A0AAY4CNJ3</accession>
<evidence type="ECO:0000256" key="12">
    <source>
        <dbReference type="ARBA" id="ARBA00030094"/>
    </source>
</evidence>
<dbReference type="Proteomes" id="UP000694580">
    <property type="component" value="Chromosome 8"/>
</dbReference>
<dbReference type="Gene3D" id="1.10.472.10">
    <property type="entry name" value="Cyclin-like"/>
    <property type="match status" value="1"/>
</dbReference>
<reference evidence="18" key="2">
    <citation type="submission" date="2025-08" db="UniProtKB">
        <authorList>
            <consortium name="Ensembl"/>
        </authorList>
    </citation>
    <scope>IDENTIFICATION</scope>
</reference>
<dbReference type="Pfam" id="PF00069">
    <property type="entry name" value="Pkinase"/>
    <property type="match status" value="1"/>
</dbReference>
<feature type="region of interest" description="Disordered" evidence="15">
    <location>
        <begin position="433"/>
        <end position="476"/>
    </location>
</feature>
<sequence length="1163" mass="131372">MQSFEWPWQYNFPPFFTLQPNVDTRQKQLAAWCSLALSYCRHRKLYTLDVLEAQESALFNNKKISRILASLLGSIYIDSVATSPDGRFLKFNIELGRGAFKTVYKGLDTETTVEVAWCELQTRKLTKMDRQRFSEEVEMLKGLQHPNIVRFYDSWKSSVKGHKCILMVTELMTSGTLKTYLKRFKEMKLKLLQRWSRQILKGLHFLHTRAPPIIHRDLKCDNIFITGPTGSVKIGDLGLATLKSASFAKSVIGTPEFMAPEMYEEKYDEAVDVYAFGMCILEMTTSEYPYSECQNAAQIYRKVTSGIKPDSFYKVKVPELKEIIEGCIRMNKDERYTIQDLLEHAFFQENTGVHVELAEEDDMQKSSLKLWLRMDDTKKLHGKYKDNNAIEFLFELYKDVPEEVAQEMVVLGFVCEADYKLVAKAMRDRITAVKRQREKQRRQAQEMRKRKEDECIEEEPETFSTKPPLQSPAHFLPEPEETEADQHFRIHNASCSSTNCEPPSPPASHAPTHQACLYLCVFFRVCGYASDVTSGLSDGYEGQSERANKSAARRTSVKLFRRRARSRLRITGLSDKVDRVVECQLQTHNDKMVTFKFDLDGDNPEDIAAVMVRNEFILPSEKEGFIHRMCDIIKRAESLMGKDQVGHQATYGPTRPPYLGGTGTLSNSQVSSILFHLDEGDEEEDKGQQRRRKRDRRQENGANLLGTSVDSGLSVTAQWEGGGGADSPHYPTPPHHLWMSYTRSSSFMSSDESESDDEEMWEELQELRDKHLGEVQSLQAAQKQEIEELYERMGKVPPPGIVSPAAMLSSRQRRLSKGGGYPPSRRNSLQRLEMLPLPGVIRKNSMSGGSSGSSSGCQERPSKSMTFAPDFAVMVSCSSVVSPGSTAYHGNVLFISCEFFVFLPEFIFHACEELQLDPAVGYHAAEILERFMGKHLDNMFCSLNAQGGNKGNSEEEAIVRNLAEKFSLMVFSCVQIASKLTLHCNIVDNNAAMRFLHSLGHTCTSQTLVDLEMLILKTLDFRLSLSSPLTYVETLLEVLGHNDSSVPVAQLHELSCSVLLFIHLQRTSIYQCLLQTVTGCSNLAEEHRLKFVSVTKDCMLLGVGVIAVAAFILNFPTWEQVVQELGLITGISGQSIMEFAFVTLIHVTSHSTSRTLLPAVLFS</sequence>
<feature type="compositionally biased region" description="Low complexity" evidence="15">
    <location>
        <begin position="845"/>
        <end position="856"/>
    </location>
</feature>
<keyword evidence="6" id="KW-0723">Serine/threonine-protein kinase</keyword>
<dbReference type="SUPFAM" id="SSF56112">
    <property type="entry name" value="Protein kinase-like (PK-like)"/>
    <property type="match status" value="1"/>
</dbReference>
<evidence type="ECO:0000256" key="4">
    <source>
        <dbReference type="ARBA" id="ARBA00017934"/>
    </source>
</evidence>
<dbReference type="SMART" id="SM00220">
    <property type="entry name" value="S_TKc"/>
    <property type="match status" value="1"/>
</dbReference>
<evidence type="ECO:0000256" key="11">
    <source>
        <dbReference type="ARBA" id="ARBA00022840"/>
    </source>
</evidence>
<keyword evidence="19" id="KW-1185">Reference proteome</keyword>
<dbReference type="InterPro" id="IPR008570">
    <property type="entry name" value="ESCRT-II_cplx_Vps25-sub"/>
</dbReference>
<organism evidence="18 19">
    <name type="scientific">Denticeps clupeoides</name>
    <name type="common">denticle herring</name>
    <dbReference type="NCBI Taxonomy" id="299321"/>
    <lineage>
        <taxon>Eukaryota</taxon>
        <taxon>Metazoa</taxon>
        <taxon>Chordata</taxon>
        <taxon>Craniata</taxon>
        <taxon>Vertebrata</taxon>
        <taxon>Euteleostomi</taxon>
        <taxon>Actinopterygii</taxon>
        <taxon>Neopterygii</taxon>
        <taxon>Teleostei</taxon>
        <taxon>Clupei</taxon>
        <taxon>Clupeiformes</taxon>
        <taxon>Denticipitoidei</taxon>
        <taxon>Denticipitidae</taxon>
        <taxon>Denticeps</taxon>
    </lineage>
</organism>
<keyword evidence="16" id="KW-1133">Transmembrane helix</keyword>
<dbReference type="FunFam" id="3.10.20.90:FF:000007">
    <property type="entry name" value="Serine/threonine-protein kinase WNK1 isoform 1"/>
    <property type="match status" value="1"/>
</dbReference>
<reference evidence="18" key="3">
    <citation type="submission" date="2025-09" db="UniProtKB">
        <authorList>
            <consortium name="Ensembl"/>
        </authorList>
    </citation>
    <scope>IDENTIFICATION</scope>
</reference>
<dbReference type="FunFam" id="1.10.10.570:FF:000003">
    <property type="entry name" value="Vacuolar protein-sorting-associated protein 25"/>
    <property type="match status" value="1"/>
</dbReference>
<evidence type="ECO:0000256" key="5">
    <source>
        <dbReference type="ARBA" id="ARBA00022490"/>
    </source>
</evidence>